<gene>
    <name evidence="1" type="ORF">O6H91_18G031700</name>
</gene>
<dbReference type="EMBL" id="CM055109">
    <property type="protein sequence ID" value="KAJ7522940.1"/>
    <property type="molecule type" value="Genomic_DNA"/>
</dbReference>
<protein>
    <submittedName>
        <fullName evidence="1">Uncharacterized protein</fullName>
    </submittedName>
</protein>
<sequence>MSNYPDSTYFCMEVFACWLHIAELLPCNHGVIWKGAVVNRTESTGVEFATKIMRNLLGSCFSVTVLQKCDIRSASSSNAQPPAIPNPVVQFVLLLSVLAQSGLAPGFMVATASSRRSFTTPLDHSAYVTQGSWLNWLTLDIQSFFGLKFEPSIGNQEA</sequence>
<name>A0ACC2AZJ6_DIPCM</name>
<dbReference type="Proteomes" id="UP001162992">
    <property type="component" value="Chromosome 18"/>
</dbReference>
<proteinExistence type="predicted"/>
<reference evidence="2" key="1">
    <citation type="journal article" date="2024" name="Proc. Natl. Acad. Sci. U.S.A.">
        <title>Extraordinary preservation of gene collinearity over three hundred million years revealed in homosporous lycophytes.</title>
        <authorList>
            <person name="Li C."/>
            <person name="Wickell D."/>
            <person name="Kuo L.Y."/>
            <person name="Chen X."/>
            <person name="Nie B."/>
            <person name="Liao X."/>
            <person name="Peng D."/>
            <person name="Ji J."/>
            <person name="Jenkins J."/>
            <person name="Williams M."/>
            <person name="Shu S."/>
            <person name="Plott C."/>
            <person name="Barry K."/>
            <person name="Rajasekar S."/>
            <person name="Grimwood J."/>
            <person name="Han X."/>
            <person name="Sun S."/>
            <person name="Hou Z."/>
            <person name="He W."/>
            <person name="Dai G."/>
            <person name="Sun C."/>
            <person name="Schmutz J."/>
            <person name="Leebens-Mack J.H."/>
            <person name="Li F.W."/>
            <person name="Wang L."/>
        </authorList>
    </citation>
    <scope>NUCLEOTIDE SEQUENCE [LARGE SCALE GENOMIC DNA]</scope>
    <source>
        <strain evidence="2">cv. PW_Plant_1</strain>
    </source>
</reference>
<accession>A0ACC2AZJ6</accession>
<organism evidence="1 2">
    <name type="scientific">Diphasiastrum complanatum</name>
    <name type="common">Issler's clubmoss</name>
    <name type="synonym">Lycopodium complanatum</name>
    <dbReference type="NCBI Taxonomy" id="34168"/>
    <lineage>
        <taxon>Eukaryota</taxon>
        <taxon>Viridiplantae</taxon>
        <taxon>Streptophyta</taxon>
        <taxon>Embryophyta</taxon>
        <taxon>Tracheophyta</taxon>
        <taxon>Lycopodiopsida</taxon>
        <taxon>Lycopodiales</taxon>
        <taxon>Lycopodiaceae</taxon>
        <taxon>Lycopodioideae</taxon>
        <taxon>Diphasiastrum</taxon>
    </lineage>
</organism>
<keyword evidence="2" id="KW-1185">Reference proteome</keyword>
<evidence type="ECO:0000313" key="2">
    <source>
        <dbReference type="Proteomes" id="UP001162992"/>
    </source>
</evidence>
<evidence type="ECO:0000313" key="1">
    <source>
        <dbReference type="EMBL" id="KAJ7522940.1"/>
    </source>
</evidence>
<comment type="caution">
    <text evidence="1">The sequence shown here is derived from an EMBL/GenBank/DDBJ whole genome shotgun (WGS) entry which is preliminary data.</text>
</comment>